<dbReference type="EMBL" id="JAWWNJ010000079">
    <property type="protein sequence ID" value="KAK7002369.1"/>
    <property type="molecule type" value="Genomic_DNA"/>
</dbReference>
<gene>
    <name evidence="1" type="ORF">R3P38DRAFT_3042595</name>
</gene>
<sequence>MSARDRSFLHTLLYHEFCTRRNEIAFKHIQFARKNPTKMPYTLYDFRGGPCNIVIASLEELDSGLTSEGVMEAMEREERILFSLMRSKDEGRGFTRLFPTFFADRDFMTGLRTIVAGIPSDVDAGNTLDEYCAAVVSLMHHEPASTYA</sequence>
<dbReference type="Proteomes" id="UP001362999">
    <property type="component" value="Unassembled WGS sequence"/>
</dbReference>
<name>A0AAW0A9C7_9AGAR</name>
<accession>A0AAW0A9C7</accession>
<protein>
    <submittedName>
        <fullName evidence="1">Uncharacterized protein</fullName>
    </submittedName>
</protein>
<dbReference type="AlphaFoldDB" id="A0AAW0A9C7"/>
<comment type="caution">
    <text evidence="1">The sequence shown here is derived from an EMBL/GenBank/DDBJ whole genome shotgun (WGS) entry which is preliminary data.</text>
</comment>
<proteinExistence type="predicted"/>
<reference evidence="1 2" key="1">
    <citation type="journal article" date="2024" name="J Genomics">
        <title>Draft genome sequencing and assembly of Favolaschia claudopus CIRM-BRFM 2984 isolated from oak limbs.</title>
        <authorList>
            <person name="Navarro D."/>
            <person name="Drula E."/>
            <person name="Chaduli D."/>
            <person name="Cazenave R."/>
            <person name="Ahrendt S."/>
            <person name="Wang J."/>
            <person name="Lipzen A."/>
            <person name="Daum C."/>
            <person name="Barry K."/>
            <person name="Grigoriev I.V."/>
            <person name="Favel A."/>
            <person name="Rosso M.N."/>
            <person name="Martin F."/>
        </authorList>
    </citation>
    <scope>NUCLEOTIDE SEQUENCE [LARGE SCALE GENOMIC DNA]</scope>
    <source>
        <strain evidence="1 2">CIRM-BRFM 2984</strain>
    </source>
</reference>
<keyword evidence="2" id="KW-1185">Reference proteome</keyword>
<evidence type="ECO:0000313" key="2">
    <source>
        <dbReference type="Proteomes" id="UP001362999"/>
    </source>
</evidence>
<evidence type="ECO:0000313" key="1">
    <source>
        <dbReference type="EMBL" id="KAK7002369.1"/>
    </source>
</evidence>
<organism evidence="1 2">
    <name type="scientific">Favolaschia claudopus</name>
    <dbReference type="NCBI Taxonomy" id="2862362"/>
    <lineage>
        <taxon>Eukaryota</taxon>
        <taxon>Fungi</taxon>
        <taxon>Dikarya</taxon>
        <taxon>Basidiomycota</taxon>
        <taxon>Agaricomycotina</taxon>
        <taxon>Agaricomycetes</taxon>
        <taxon>Agaricomycetidae</taxon>
        <taxon>Agaricales</taxon>
        <taxon>Marasmiineae</taxon>
        <taxon>Mycenaceae</taxon>
        <taxon>Favolaschia</taxon>
    </lineage>
</organism>